<dbReference type="Proteomes" id="UP000028837">
    <property type="component" value="Unassembled WGS sequence"/>
</dbReference>
<evidence type="ECO:0000313" key="1">
    <source>
        <dbReference type="EMBL" id="KFG38933.1"/>
    </source>
</evidence>
<dbReference type="EMBL" id="AHZU02000891">
    <property type="protein sequence ID" value="KFG38933.1"/>
    <property type="molecule type" value="Genomic_DNA"/>
</dbReference>
<organism evidence="1 2">
    <name type="scientific">Toxoplasma gondii GAB2-2007-GAL-DOM2</name>
    <dbReference type="NCBI Taxonomy" id="1130820"/>
    <lineage>
        <taxon>Eukaryota</taxon>
        <taxon>Sar</taxon>
        <taxon>Alveolata</taxon>
        <taxon>Apicomplexa</taxon>
        <taxon>Conoidasida</taxon>
        <taxon>Coccidia</taxon>
        <taxon>Eucoccidiorida</taxon>
        <taxon>Eimeriorina</taxon>
        <taxon>Sarcocystidae</taxon>
        <taxon>Toxoplasma</taxon>
    </lineage>
</organism>
<evidence type="ECO:0008006" key="3">
    <source>
        <dbReference type="Google" id="ProtNLM"/>
    </source>
</evidence>
<gene>
    <name evidence="1" type="ORF">TGDOM2_267790B</name>
</gene>
<dbReference type="VEuPathDB" id="ToxoDB:TGDOM2_267790B"/>
<sequence length="249" mass="29483">MLDESARGGGVAMEVWLPGVRAKDIAVELRLVGREETGEAQGGERADAAWSLDEEFVFKENVEHIEERMFTKERKRWPPTLLPMLIVNAPKSRRVLRWELETFRTRQKQGRTADYERIQRAYRLKWPADVRRAEARLDSGRLVVVVPPLEDLSEYKPSEDAELFPLRIPVDEKPLPWTGLKGFRIYHSRRDWIFNYHKFSQYPRDVDLFSLDVRNAQIRPPDKQEEQEVKRMAETISKKNWRLWRGKKL</sequence>
<evidence type="ECO:0000313" key="2">
    <source>
        <dbReference type="Proteomes" id="UP000028837"/>
    </source>
</evidence>
<accession>A0A086K3G5</accession>
<name>A0A086K3G5_TOXGO</name>
<protein>
    <recommendedName>
        <fullName evidence="3">SHSP domain-containing protein</fullName>
    </recommendedName>
</protein>
<reference evidence="1 2" key="1">
    <citation type="submission" date="2014-02" db="EMBL/GenBank/DDBJ databases">
        <authorList>
            <person name="Sibley D."/>
            <person name="Venepally P."/>
            <person name="Karamycheva S."/>
            <person name="Hadjithomas M."/>
            <person name="Khan A."/>
            <person name="Brunk B."/>
            <person name="Roos D."/>
            <person name="Caler E."/>
            <person name="Lorenzi H."/>
        </authorList>
    </citation>
    <scope>NUCLEOTIDE SEQUENCE [LARGE SCALE GENOMIC DNA]</scope>
    <source>
        <strain evidence="1 2">GAB2-2007-GAL-DOM2</strain>
    </source>
</reference>
<comment type="caution">
    <text evidence="1">The sequence shown here is derived from an EMBL/GenBank/DDBJ whole genome shotgun (WGS) entry which is preliminary data.</text>
</comment>
<proteinExistence type="predicted"/>
<dbReference type="AlphaFoldDB" id="A0A086K3G5"/>
<dbReference type="OrthoDB" id="333127at2759"/>